<dbReference type="InterPro" id="IPR011333">
    <property type="entry name" value="SKP1/BTB/POZ_sf"/>
</dbReference>
<dbReference type="PROSITE" id="PS51939">
    <property type="entry name" value="XRRM"/>
    <property type="match status" value="1"/>
</dbReference>
<feature type="domain" description="RRM" evidence="7">
    <location>
        <begin position="594"/>
        <end position="672"/>
    </location>
</feature>
<dbReference type="SUPFAM" id="SSF54928">
    <property type="entry name" value="RNA-binding domain, RBD"/>
    <property type="match status" value="2"/>
</dbReference>
<dbReference type="InterPro" id="IPR015915">
    <property type="entry name" value="Kelch-typ_b-propeller"/>
</dbReference>
<keyword evidence="3 4" id="KW-0694">RNA-binding</keyword>
<dbReference type="PANTHER" id="PTHR24412:SF304">
    <property type="entry name" value="KELCH-LIKE PROTEIN 23"/>
    <property type="match status" value="1"/>
</dbReference>
<dbReference type="InterPro" id="IPR036390">
    <property type="entry name" value="WH_DNA-bd_sf"/>
</dbReference>
<feature type="domain" description="HTH La-type RNA-binding" evidence="8">
    <location>
        <begin position="490"/>
        <end position="582"/>
    </location>
</feature>
<dbReference type="PRINTS" id="PR00302">
    <property type="entry name" value="LUPUSLA"/>
</dbReference>
<reference evidence="10 11" key="1">
    <citation type="submission" date="2021-04" db="EMBL/GenBank/DDBJ databases">
        <authorList>
            <person name="De Guttry C."/>
            <person name="Zahm M."/>
            <person name="Klopp C."/>
            <person name="Cabau C."/>
            <person name="Louis A."/>
            <person name="Berthelot C."/>
            <person name="Parey E."/>
            <person name="Roest Crollius H."/>
            <person name="Montfort J."/>
            <person name="Robinson-Rechavi M."/>
            <person name="Bucao C."/>
            <person name="Bouchez O."/>
            <person name="Gislard M."/>
            <person name="Lluch J."/>
            <person name="Milhes M."/>
            <person name="Lampietro C."/>
            <person name="Lopez Roques C."/>
            <person name="Donnadieu C."/>
            <person name="Braasch I."/>
            <person name="Desvignes T."/>
            <person name="Postlethwait J."/>
            <person name="Bobe J."/>
            <person name="Wedekind C."/>
            <person name="Guiguen Y."/>
        </authorList>
    </citation>
    <scope>NUCLEOTIDE SEQUENCE [LARGE SCALE GENOMIC DNA]</scope>
    <source>
        <strain evidence="10">Cs_M1</strain>
        <tissue evidence="10">Blood</tissue>
    </source>
</reference>
<dbReference type="InterPro" id="IPR036388">
    <property type="entry name" value="WH-like_DNA-bd_sf"/>
</dbReference>
<dbReference type="InterPro" id="IPR014886">
    <property type="entry name" value="La_xRRM"/>
</dbReference>
<dbReference type="GO" id="GO:1990904">
    <property type="term" value="C:ribonucleoprotein complex"/>
    <property type="evidence" value="ECO:0007669"/>
    <property type="project" value="UniProtKB-UniRule"/>
</dbReference>
<dbReference type="SUPFAM" id="SSF117281">
    <property type="entry name" value="Kelch motif"/>
    <property type="match status" value="1"/>
</dbReference>
<evidence type="ECO:0000259" key="8">
    <source>
        <dbReference type="PROSITE" id="PS50961"/>
    </source>
</evidence>
<evidence type="ECO:0000256" key="5">
    <source>
        <dbReference type="SAM" id="MobiDB-lite"/>
    </source>
</evidence>
<dbReference type="AlphaFoldDB" id="A0AAN8Q671"/>
<organism evidence="10 11">
    <name type="scientific">Coregonus suidteri</name>
    <dbReference type="NCBI Taxonomy" id="861788"/>
    <lineage>
        <taxon>Eukaryota</taxon>
        <taxon>Metazoa</taxon>
        <taxon>Chordata</taxon>
        <taxon>Craniata</taxon>
        <taxon>Vertebrata</taxon>
        <taxon>Euteleostomi</taxon>
        <taxon>Actinopterygii</taxon>
        <taxon>Neopterygii</taxon>
        <taxon>Teleostei</taxon>
        <taxon>Protacanthopterygii</taxon>
        <taxon>Salmoniformes</taxon>
        <taxon>Salmonidae</taxon>
        <taxon>Coregoninae</taxon>
        <taxon>Coregonus</taxon>
    </lineage>
</organism>
<dbReference type="PROSITE" id="PS50097">
    <property type="entry name" value="BTB"/>
    <property type="match status" value="1"/>
</dbReference>
<dbReference type="Pfam" id="PF05383">
    <property type="entry name" value="La"/>
    <property type="match status" value="1"/>
</dbReference>
<dbReference type="CDD" id="cd12541">
    <property type="entry name" value="RRM2_La"/>
    <property type="match status" value="1"/>
</dbReference>
<dbReference type="InterPro" id="IPR012677">
    <property type="entry name" value="Nucleotide-bd_a/b_plait_sf"/>
</dbReference>
<sequence>MFTADMKERSNNLIKLTGIDYEVLSALVNYVYTSKVNITETNVQSLLEAADLLQFSSVKKACEDFLIRFLDVDNCLGMHSFAELHICPELEREARRVMLSRFEELLQQEEFLEVDYDKLSSVMSLKNLNVWKDEVLLDAVVKWVTHDVVNRIDHVQDLLCCIHLELDEMYFKTALDVQRQCLLGNEGKVRSLIINALKSNCKETSASRKKLSSSMYVIGGYYWHPLCEVHIWDPISNTWVQGKDMPDQTRESYSVSLLGANIYVTGGYKTETIEALDTVWIYNGDCNEWTEGCPMITARYYHCSVALHGCIYAIGGYRGGAIQLETEFYDPLKKKWFPTANMIQGVGNATACVMNDTIYVTGGHYGSRGSSTYEKIQAYRPDINEWNIVTISPHPEYGLCSVSLNNKLYLVGGQTTITDCYDPERDEWRQLSVMKERRMECGAVVINGCIYVTGGYSYSKGTYLQSIEKYDPELDTWEQVNISQLIMAEIQEMSELEKKVAQQIEYYFGDHNLPRDKFLKEQLQLDDGWVTLETMLKFNRLKCLTTDHNVIVESLKKSQTGLLELSEDKTKIRRISSKPLPELNDKYKDTLKHKSVYIKGFPLETTLDEIEGWLKGKGVIENIQMRRNFQKNFKGSVFLVFDTEEASKQFLARTDTKSFKENEMIVLSREEYHAKKTEDRKLLKAEAKAKAKHDKDEKQKQAEEEEMKSLDEQTGCLLKFSGNLDSVSREDFHEVFSGHGQIKWIDFTRGAKEGTILFKVSAKEALDKAKEASGGNLKIKDEDVTWEVVEGDAEREALKKIIEDQQESLNKRRGGRGGRKSGGRGGRRDRGGRDGKSHYQGRKTKFDDSDNDDAPPSPKKRALEGVCKDADAPAAKVVKTENGS</sequence>
<dbReference type="SMART" id="SM00360">
    <property type="entry name" value="RRM"/>
    <property type="match status" value="1"/>
</dbReference>
<dbReference type="Pfam" id="PF00076">
    <property type="entry name" value="RRM_1"/>
    <property type="match status" value="1"/>
</dbReference>
<evidence type="ECO:0000259" key="7">
    <source>
        <dbReference type="PROSITE" id="PS50102"/>
    </source>
</evidence>
<protein>
    <recommendedName>
        <fullName evidence="12">Kelch-like protein 23</fullName>
    </recommendedName>
</protein>
<dbReference type="InterPro" id="IPR000504">
    <property type="entry name" value="RRM_dom"/>
</dbReference>
<evidence type="ECO:0000259" key="6">
    <source>
        <dbReference type="PROSITE" id="PS50097"/>
    </source>
</evidence>
<feature type="domain" description="BTB" evidence="6">
    <location>
        <begin position="1"/>
        <end position="40"/>
    </location>
</feature>
<dbReference type="Pfam" id="PF24681">
    <property type="entry name" value="Kelch_KLHDC2_KLHL20_DRC7"/>
    <property type="match status" value="1"/>
</dbReference>
<dbReference type="EMBL" id="JAGTTL010000038">
    <property type="protein sequence ID" value="KAK6292610.1"/>
    <property type="molecule type" value="Genomic_DNA"/>
</dbReference>
<keyword evidence="11" id="KW-1185">Reference proteome</keyword>
<dbReference type="GO" id="GO:0005634">
    <property type="term" value="C:nucleus"/>
    <property type="evidence" value="ECO:0007669"/>
    <property type="project" value="InterPro"/>
</dbReference>
<dbReference type="Pfam" id="PF01344">
    <property type="entry name" value="Kelch_1"/>
    <property type="match status" value="2"/>
</dbReference>
<keyword evidence="2" id="KW-0677">Repeat</keyword>
<name>A0AAN8Q671_9TELE</name>
<dbReference type="Gene3D" id="1.10.10.10">
    <property type="entry name" value="Winged helix-like DNA-binding domain superfamily/Winged helix DNA-binding domain"/>
    <property type="match status" value="1"/>
</dbReference>
<feature type="compositionally biased region" description="Basic residues" evidence="5">
    <location>
        <begin position="811"/>
        <end position="825"/>
    </location>
</feature>
<evidence type="ECO:0000256" key="1">
    <source>
        <dbReference type="ARBA" id="ARBA00022441"/>
    </source>
</evidence>
<accession>A0AAN8Q671</accession>
<feature type="compositionally biased region" description="Basic and acidic residues" evidence="5">
    <location>
        <begin position="826"/>
        <end position="837"/>
    </location>
</feature>
<gene>
    <name evidence="10" type="ORF">J4Q44_G00371940</name>
</gene>
<evidence type="ECO:0000313" key="11">
    <source>
        <dbReference type="Proteomes" id="UP001356427"/>
    </source>
</evidence>
<dbReference type="PANTHER" id="PTHR24412">
    <property type="entry name" value="KELCH PROTEIN"/>
    <property type="match status" value="1"/>
</dbReference>
<dbReference type="InterPro" id="IPR011705">
    <property type="entry name" value="BACK"/>
</dbReference>
<feature type="compositionally biased region" description="Basic and acidic residues" evidence="5">
    <location>
        <begin position="861"/>
        <end position="871"/>
    </location>
</feature>
<keyword evidence="1" id="KW-0880">Kelch repeat</keyword>
<comment type="caution">
    <text evidence="10">The sequence shown here is derived from an EMBL/GenBank/DDBJ whole genome shotgun (WGS) entry which is preliminary data.</text>
</comment>
<dbReference type="GO" id="GO:0003723">
    <property type="term" value="F:RNA binding"/>
    <property type="evidence" value="ECO:0007669"/>
    <property type="project" value="UniProtKB-UniRule"/>
</dbReference>
<dbReference type="SMART" id="SM00715">
    <property type="entry name" value="LA"/>
    <property type="match status" value="1"/>
</dbReference>
<dbReference type="Pfam" id="PF00651">
    <property type="entry name" value="BTB"/>
    <property type="match status" value="1"/>
</dbReference>
<dbReference type="Gene3D" id="3.30.70.330">
    <property type="match status" value="2"/>
</dbReference>
<dbReference type="SMART" id="SM00875">
    <property type="entry name" value="BACK"/>
    <property type="match status" value="1"/>
</dbReference>
<dbReference type="Pfam" id="PF07707">
    <property type="entry name" value="BACK"/>
    <property type="match status" value="1"/>
</dbReference>
<dbReference type="GO" id="GO:0006396">
    <property type="term" value="P:RNA processing"/>
    <property type="evidence" value="ECO:0007669"/>
    <property type="project" value="InterPro"/>
</dbReference>
<feature type="region of interest" description="Disordered" evidence="5">
    <location>
        <begin position="685"/>
        <end position="709"/>
    </location>
</feature>
<evidence type="ECO:0000256" key="2">
    <source>
        <dbReference type="ARBA" id="ARBA00022737"/>
    </source>
</evidence>
<feature type="domain" description="XRRM" evidence="9">
    <location>
        <begin position="711"/>
        <end position="830"/>
    </location>
</feature>
<dbReference type="Gene3D" id="1.25.40.420">
    <property type="match status" value="1"/>
</dbReference>
<proteinExistence type="predicted"/>
<feature type="region of interest" description="Disordered" evidence="5">
    <location>
        <begin position="805"/>
        <end position="884"/>
    </location>
</feature>
<dbReference type="Gene3D" id="3.30.710.10">
    <property type="entry name" value="Potassium Channel Kv1.1, Chain A"/>
    <property type="match status" value="1"/>
</dbReference>
<evidence type="ECO:0008006" key="12">
    <source>
        <dbReference type="Google" id="ProtNLM"/>
    </source>
</evidence>
<dbReference type="InterPro" id="IPR002344">
    <property type="entry name" value="Lupus_La"/>
</dbReference>
<dbReference type="Pfam" id="PF08777">
    <property type="entry name" value="RRM_3"/>
    <property type="match status" value="1"/>
</dbReference>
<evidence type="ECO:0000259" key="9">
    <source>
        <dbReference type="PROSITE" id="PS51939"/>
    </source>
</evidence>
<dbReference type="SMART" id="SM00612">
    <property type="entry name" value="Kelch"/>
    <property type="match status" value="6"/>
</dbReference>
<dbReference type="Gene3D" id="2.120.10.80">
    <property type="entry name" value="Kelch-type beta propeller"/>
    <property type="match status" value="2"/>
</dbReference>
<dbReference type="PROSITE" id="PS50961">
    <property type="entry name" value="HTH_LA"/>
    <property type="match status" value="1"/>
</dbReference>
<dbReference type="CDD" id="cd12291">
    <property type="entry name" value="RRM1_La"/>
    <property type="match status" value="1"/>
</dbReference>
<dbReference type="CDD" id="cd08028">
    <property type="entry name" value="LARP_3"/>
    <property type="match status" value="1"/>
</dbReference>
<dbReference type="SUPFAM" id="SSF54695">
    <property type="entry name" value="POZ domain"/>
    <property type="match status" value="1"/>
</dbReference>
<dbReference type="InterPro" id="IPR000210">
    <property type="entry name" value="BTB/POZ_dom"/>
</dbReference>
<dbReference type="InterPro" id="IPR035979">
    <property type="entry name" value="RBD_domain_sf"/>
</dbReference>
<evidence type="ECO:0000256" key="3">
    <source>
        <dbReference type="ARBA" id="ARBA00022884"/>
    </source>
</evidence>
<dbReference type="PROSITE" id="PS50102">
    <property type="entry name" value="RRM"/>
    <property type="match status" value="1"/>
</dbReference>
<dbReference type="Proteomes" id="UP001356427">
    <property type="component" value="Unassembled WGS sequence"/>
</dbReference>
<evidence type="ECO:0000256" key="4">
    <source>
        <dbReference type="PROSITE-ProRule" id="PRU00332"/>
    </source>
</evidence>
<dbReference type="SUPFAM" id="SSF46785">
    <property type="entry name" value="Winged helix' DNA-binding domain"/>
    <property type="match status" value="1"/>
</dbReference>
<dbReference type="InterPro" id="IPR006652">
    <property type="entry name" value="Kelch_1"/>
</dbReference>
<dbReference type="InterPro" id="IPR006630">
    <property type="entry name" value="La_HTH"/>
</dbReference>
<evidence type="ECO:0000313" key="10">
    <source>
        <dbReference type="EMBL" id="KAK6292610.1"/>
    </source>
</evidence>